<dbReference type="EC" id="1.6.2.4" evidence="4"/>
<evidence type="ECO:0000256" key="3">
    <source>
        <dbReference type="ARBA" id="ARBA00022827"/>
    </source>
</evidence>
<evidence type="ECO:0000259" key="5">
    <source>
        <dbReference type="Pfam" id="PF00175"/>
    </source>
</evidence>
<proteinExistence type="predicted"/>
<evidence type="ECO:0000256" key="1">
    <source>
        <dbReference type="ARBA" id="ARBA00001974"/>
    </source>
</evidence>
<organism evidence="6">
    <name type="scientific">Amphimedon queenslandica</name>
    <name type="common">Sponge</name>
    <dbReference type="NCBI Taxonomy" id="400682"/>
    <lineage>
        <taxon>Eukaryota</taxon>
        <taxon>Metazoa</taxon>
        <taxon>Porifera</taxon>
        <taxon>Demospongiae</taxon>
        <taxon>Heteroscleromorpha</taxon>
        <taxon>Haplosclerida</taxon>
        <taxon>Niphatidae</taxon>
        <taxon>Amphimedon</taxon>
    </lineage>
</organism>
<dbReference type="InterPro" id="IPR039261">
    <property type="entry name" value="FNR_nucleotide-bd"/>
</dbReference>
<dbReference type="STRING" id="400682.A0A1X7SH70"/>
<dbReference type="AlphaFoldDB" id="A0A1X7SH70"/>
<dbReference type="GO" id="GO:0010181">
    <property type="term" value="F:FMN binding"/>
    <property type="evidence" value="ECO:0007669"/>
    <property type="project" value="TreeGrafter"/>
</dbReference>
<dbReference type="InterPro" id="IPR001433">
    <property type="entry name" value="OxRdtase_FAD/NAD-bd"/>
</dbReference>
<dbReference type="EnsemblMetazoa" id="Aqu2.1.01442_001">
    <property type="protein sequence ID" value="Aqu2.1.01442_001"/>
    <property type="gene ID" value="Aqu2.1.01442"/>
</dbReference>
<accession>A0A1X7SH70</accession>
<sequence>MLYKKLGATLLFFGCRNRAHDYLYQEELEEYESKGILSGLYVAFSREQEEKVYVQHKLKEKGKEVWELIEGQGFFYVCGDARNMARDVQNTLLSIIKEHGGKTET</sequence>
<dbReference type="OMA" id="RNENEDY"/>
<dbReference type="PANTHER" id="PTHR19384">
    <property type="entry name" value="NITRIC OXIDE SYNTHASE-RELATED"/>
    <property type="match status" value="1"/>
</dbReference>
<keyword evidence="2" id="KW-0285">Flavoprotein</keyword>
<dbReference type="PRINTS" id="PR00371">
    <property type="entry name" value="FPNCR"/>
</dbReference>
<evidence type="ECO:0000256" key="4">
    <source>
        <dbReference type="ARBA" id="ARBA00023797"/>
    </source>
</evidence>
<comment type="cofactor">
    <cofactor evidence="1">
        <name>FAD</name>
        <dbReference type="ChEBI" id="CHEBI:57692"/>
    </cofactor>
</comment>
<dbReference type="OrthoDB" id="1856718at2759"/>
<feature type="domain" description="Oxidoreductase FAD/NAD(P)-binding" evidence="5">
    <location>
        <begin position="8"/>
        <end position="89"/>
    </location>
</feature>
<dbReference type="eggNOG" id="KOG1158">
    <property type="taxonomic scope" value="Eukaryota"/>
</dbReference>
<dbReference type="InterPro" id="IPR001709">
    <property type="entry name" value="Flavoprot_Pyr_Nucl_cyt_Rdtase"/>
</dbReference>
<dbReference type="Pfam" id="PF00175">
    <property type="entry name" value="NAD_binding_1"/>
    <property type="match status" value="1"/>
</dbReference>
<keyword evidence="3" id="KW-0274">FAD</keyword>
<dbReference type="InParanoid" id="A0A1X7SH70"/>
<dbReference type="SUPFAM" id="SSF52343">
    <property type="entry name" value="Ferredoxin reductase-like, C-terminal NADP-linked domain"/>
    <property type="match status" value="1"/>
</dbReference>
<dbReference type="GO" id="GO:0005829">
    <property type="term" value="C:cytosol"/>
    <property type="evidence" value="ECO:0007669"/>
    <property type="project" value="TreeGrafter"/>
</dbReference>
<dbReference type="PANTHER" id="PTHR19384:SF17">
    <property type="entry name" value="NADPH--CYTOCHROME P450 REDUCTASE"/>
    <property type="match status" value="1"/>
</dbReference>
<dbReference type="GO" id="GO:0003958">
    <property type="term" value="F:NADPH-hemoprotein reductase activity"/>
    <property type="evidence" value="ECO:0007669"/>
    <property type="project" value="UniProtKB-EC"/>
</dbReference>
<dbReference type="Gene3D" id="3.40.50.80">
    <property type="entry name" value="Nucleotide-binding domain of ferredoxin-NADP reductase (FNR) module"/>
    <property type="match status" value="1"/>
</dbReference>
<evidence type="ECO:0000313" key="6">
    <source>
        <dbReference type="EnsemblMetazoa" id="Aqu2.1.01442_001"/>
    </source>
</evidence>
<evidence type="ECO:0000256" key="2">
    <source>
        <dbReference type="ARBA" id="ARBA00022630"/>
    </source>
</evidence>
<protein>
    <recommendedName>
        <fullName evidence="4">NADPH--hemoprotein reductase</fullName>
        <ecNumber evidence="4">1.6.2.4</ecNumber>
    </recommendedName>
</protein>
<reference evidence="6" key="1">
    <citation type="submission" date="2017-05" db="UniProtKB">
        <authorList>
            <consortium name="EnsemblMetazoa"/>
        </authorList>
    </citation>
    <scope>IDENTIFICATION</scope>
</reference>
<dbReference type="GO" id="GO:0050660">
    <property type="term" value="F:flavin adenine dinucleotide binding"/>
    <property type="evidence" value="ECO:0007669"/>
    <property type="project" value="TreeGrafter"/>
</dbReference>
<name>A0A1X7SH70_AMPQE</name>